<dbReference type="InterPro" id="IPR032435">
    <property type="entry name" value="STML2-like_C"/>
</dbReference>
<dbReference type="Proteomes" id="UP001372338">
    <property type="component" value="Unassembled WGS sequence"/>
</dbReference>
<keyword evidence="2" id="KW-0812">Transmembrane</keyword>
<dbReference type="Pfam" id="PF16200">
    <property type="entry name" value="Band_7_C"/>
    <property type="match status" value="1"/>
</dbReference>
<keyword evidence="5" id="KW-1185">Reference proteome</keyword>
<keyword evidence="2" id="KW-0472">Membrane</keyword>
<evidence type="ECO:0000259" key="3">
    <source>
        <dbReference type="Pfam" id="PF16200"/>
    </source>
</evidence>
<dbReference type="EMBL" id="JAYWIO010000005">
    <property type="protein sequence ID" value="KAK7260540.1"/>
    <property type="molecule type" value="Genomic_DNA"/>
</dbReference>
<evidence type="ECO:0000256" key="2">
    <source>
        <dbReference type="SAM" id="Phobius"/>
    </source>
</evidence>
<evidence type="ECO:0000256" key="1">
    <source>
        <dbReference type="ARBA" id="ARBA00008164"/>
    </source>
</evidence>
<proteinExistence type="inferred from homology"/>
<evidence type="ECO:0000313" key="4">
    <source>
        <dbReference type="EMBL" id="KAK7260540.1"/>
    </source>
</evidence>
<comment type="caution">
    <text evidence="4">The sequence shown here is derived from an EMBL/GenBank/DDBJ whole genome shotgun (WGS) entry which is preliminary data.</text>
</comment>
<feature type="domain" description="STML2-like C-terminal extension" evidence="3">
    <location>
        <begin position="27"/>
        <end position="59"/>
    </location>
</feature>
<comment type="similarity">
    <text evidence="1">Belongs to the band 7/mec-2 family.</text>
</comment>
<keyword evidence="2" id="KW-1133">Transmembrane helix</keyword>
<organism evidence="4 5">
    <name type="scientific">Crotalaria pallida</name>
    <name type="common">Smooth rattlebox</name>
    <name type="synonym">Crotalaria striata</name>
    <dbReference type="NCBI Taxonomy" id="3830"/>
    <lineage>
        <taxon>Eukaryota</taxon>
        <taxon>Viridiplantae</taxon>
        <taxon>Streptophyta</taxon>
        <taxon>Embryophyta</taxon>
        <taxon>Tracheophyta</taxon>
        <taxon>Spermatophyta</taxon>
        <taxon>Magnoliopsida</taxon>
        <taxon>eudicotyledons</taxon>
        <taxon>Gunneridae</taxon>
        <taxon>Pentapetalae</taxon>
        <taxon>rosids</taxon>
        <taxon>fabids</taxon>
        <taxon>Fabales</taxon>
        <taxon>Fabaceae</taxon>
        <taxon>Papilionoideae</taxon>
        <taxon>50 kb inversion clade</taxon>
        <taxon>genistoids sensu lato</taxon>
        <taxon>core genistoids</taxon>
        <taxon>Crotalarieae</taxon>
        <taxon>Crotalaria</taxon>
    </lineage>
</organism>
<gene>
    <name evidence="4" type="ORF">RIF29_26676</name>
</gene>
<protein>
    <recommendedName>
        <fullName evidence="3">STML2-like C-terminal extension domain-containing protein</fullName>
    </recommendedName>
</protein>
<name>A0AAN9EQ80_CROPI</name>
<accession>A0AAN9EQ80</accession>
<dbReference type="AlphaFoldDB" id="A0AAN9EQ80"/>
<sequence length="98" mass="10843">MDQVNRAQVEAEAILAKAKATAEGLAVVSQSLKENGGPEATSLRIAEQYIQAFSNIAKEVVAYKLFYMQIPTLHNSILYILLICILFTFSLWHNNVAS</sequence>
<reference evidence="4 5" key="1">
    <citation type="submission" date="2024-01" db="EMBL/GenBank/DDBJ databases">
        <title>The genomes of 5 underutilized Papilionoideae crops provide insights into root nodulation and disease resistanc.</title>
        <authorList>
            <person name="Yuan L."/>
        </authorList>
    </citation>
    <scope>NUCLEOTIDE SEQUENCE [LARGE SCALE GENOMIC DNA]</scope>
    <source>
        <strain evidence="4">ZHUSHIDOU_FW_LH</strain>
        <tissue evidence="4">Leaf</tissue>
    </source>
</reference>
<feature type="transmembrane region" description="Helical" evidence="2">
    <location>
        <begin position="73"/>
        <end position="92"/>
    </location>
</feature>
<evidence type="ECO:0000313" key="5">
    <source>
        <dbReference type="Proteomes" id="UP001372338"/>
    </source>
</evidence>